<accession>A0A6F8ZHW3</accession>
<dbReference type="PROSITE" id="PS51257">
    <property type="entry name" value="PROKAR_LIPOPROTEIN"/>
    <property type="match status" value="1"/>
</dbReference>
<keyword evidence="3" id="KW-1185">Reference proteome</keyword>
<feature type="signal peptide" evidence="1">
    <location>
        <begin position="1"/>
        <end position="23"/>
    </location>
</feature>
<dbReference type="AlphaFoldDB" id="A0A6F8ZHW3"/>
<gene>
    <name evidence="2" type="ORF">R50_1879</name>
</gene>
<evidence type="ECO:0000256" key="1">
    <source>
        <dbReference type="SAM" id="SignalP"/>
    </source>
</evidence>
<evidence type="ECO:0000313" key="2">
    <source>
        <dbReference type="EMBL" id="CAB1129376.1"/>
    </source>
</evidence>
<reference evidence="2 3" key="1">
    <citation type="submission" date="2020-02" db="EMBL/GenBank/DDBJ databases">
        <authorList>
            <person name="Hogendoorn C."/>
        </authorList>
    </citation>
    <scope>NUCLEOTIDE SEQUENCE [LARGE SCALE GENOMIC DNA]</scope>
    <source>
        <strain evidence="2">R501</strain>
    </source>
</reference>
<dbReference type="Proteomes" id="UP000503399">
    <property type="component" value="Chromosome"/>
</dbReference>
<dbReference type="KEGG" id="hfv:R50_1879"/>
<feature type="chain" id="PRO_5039597083" evidence="1">
    <location>
        <begin position="24"/>
        <end position="261"/>
    </location>
</feature>
<protein>
    <submittedName>
        <fullName evidence="2">Uncharacterized protein</fullName>
    </submittedName>
</protein>
<evidence type="ECO:0000313" key="3">
    <source>
        <dbReference type="Proteomes" id="UP000503399"/>
    </source>
</evidence>
<name>A0A6F8ZHW3_9FIRM</name>
<dbReference type="EMBL" id="LR778114">
    <property type="protein sequence ID" value="CAB1129376.1"/>
    <property type="molecule type" value="Genomic_DNA"/>
</dbReference>
<sequence length="261" mass="27065">MPTRWGPALLLAAAGLLGGGCGAARPAASPPARPVTAPYPRSAFPSLIRQALQPLAAHPGPVPLYAPATYPGAAHTPLPVTAAVQTGSRPVPFYQVRFERGGGLIGSFAVARWPDAAAAARARPALPVPFPPYPPRGVAVPLVPGVRAVEETVAAASGLRALVWTTGRWRMAVVYGPGQGVHAREVARRIRRYLPGVALPAPAGTGWAVTVLEGEDEAWSYLHWSRGRQAFSAAASGPWNSNLSGGYLAAFAMAAATHPYA</sequence>
<organism evidence="2 3">
    <name type="scientific">Candidatus Hydrogenisulfobacillus filiaventi</name>
    <dbReference type="NCBI Taxonomy" id="2707344"/>
    <lineage>
        <taxon>Bacteria</taxon>
        <taxon>Bacillati</taxon>
        <taxon>Bacillota</taxon>
        <taxon>Clostridia</taxon>
        <taxon>Eubacteriales</taxon>
        <taxon>Clostridiales Family XVII. Incertae Sedis</taxon>
        <taxon>Candidatus Hydrogenisulfobacillus</taxon>
    </lineage>
</organism>
<keyword evidence="1" id="KW-0732">Signal</keyword>
<proteinExistence type="predicted"/>